<dbReference type="GO" id="GO:0005886">
    <property type="term" value="C:plasma membrane"/>
    <property type="evidence" value="ECO:0007669"/>
    <property type="project" value="UniProtKB-SubCell"/>
</dbReference>
<reference evidence="7 8" key="1">
    <citation type="submission" date="2020-02" db="EMBL/GenBank/DDBJ databases">
        <title>Comparative genome analysis reveals the metabolism and evolution of the thermophilic archaeal genus Metallosphaera.</title>
        <authorList>
            <person name="Jiang C."/>
        </authorList>
    </citation>
    <scope>NUCLEOTIDE SEQUENCE [LARGE SCALE GENOMIC DNA]</scope>
    <source>
        <strain evidence="7 8">Ric-A</strain>
    </source>
</reference>
<dbReference type="Pfam" id="PF07690">
    <property type="entry name" value="MFS_1"/>
    <property type="match status" value="1"/>
</dbReference>
<feature type="transmembrane region" description="Helical" evidence="6">
    <location>
        <begin position="210"/>
        <end position="229"/>
    </location>
</feature>
<dbReference type="RefSeq" id="WP_174628769.1">
    <property type="nucleotide sequence ID" value="NZ_CP049074.1"/>
</dbReference>
<feature type="transmembrane region" description="Helical" evidence="6">
    <location>
        <begin position="241"/>
        <end position="260"/>
    </location>
</feature>
<evidence type="ECO:0000313" key="7">
    <source>
        <dbReference type="EMBL" id="QKQ99154.1"/>
    </source>
</evidence>
<evidence type="ECO:0000256" key="5">
    <source>
        <dbReference type="ARBA" id="ARBA00023136"/>
    </source>
</evidence>
<sequence>MPSPLDFKDFKRFTVNNAITSGVYPLSEMTVMWLFYENLHSLFLFSLVASARVVVRIFISPLGGVLGDRFDRGKVYLVLKFMTPFILVALSLSMATDGYIIGILLVYIRAIISELTSLMGSTSLATLLPKDLLPRGIFVNRVLKEISSVSGTILWPFLLKYLGPYVLFISALATILTLPLIWNLKINPRNTNVKVTTGFKLFLSKPEVRGAVLGVAIDQSAISYILNYAPLLVQMEGGGALFYSLANIAFYIGMVVGSFIGSRIKNLGLISVINLALKTSLFLPLLLHNPWAVVYAMLAITLADGNLEILWLMSLRKGAGDQYLSSVMGVDEMVTNIGRLSVLEITPFLLVSGFFPLVSLGSFLIGVEGIVNLLHKEMLENDQT</sequence>
<organism evidence="7 8">
    <name type="scientific">Metallosphaera tengchongensis</name>
    <dbReference type="NCBI Taxonomy" id="1532350"/>
    <lineage>
        <taxon>Archaea</taxon>
        <taxon>Thermoproteota</taxon>
        <taxon>Thermoprotei</taxon>
        <taxon>Sulfolobales</taxon>
        <taxon>Sulfolobaceae</taxon>
        <taxon>Metallosphaera</taxon>
    </lineage>
</organism>
<dbReference type="Gene3D" id="1.20.1250.20">
    <property type="entry name" value="MFS general substrate transporter like domains"/>
    <property type="match status" value="1"/>
</dbReference>
<name>A0A6N0NSJ2_9CREN</name>
<keyword evidence="5 6" id="KW-0472">Membrane</keyword>
<dbReference type="AlphaFoldDB" id="A0A6N0NSJ2"/>
<dbReference type="SUPFAM" id="SSF103473">
    <property type="entry name" value="MFS general substrate transporter"/>
    <property type="match status" value="1"/>
</dbReference>
<evidence type="ECO:0000256" key="4">
    <source>
        <dbReference type="ARBA" id="ARBA00022989"/>
    </source>
</evidence>
<feature type="transmembrane region" description="Helical" evidence="6">
    <location>
        <begin position="348"/>
        <end position="371"/>
    </location>
</feature>
<dbReference type="OrthoDB" id="117970at2157"/>
<dbReference type="KEGG" id="mten:GWK48_00980"/>
<evidence type="ECO:0000256" key="1">
    <source>
        <dbReference type="ARBA" id="ARBA00004651"/>
    </source>
</evidence>
<feature type="transmembrane region" description="Helical" evidence="6">
    <location>
        <begin position="165"/>
        <end position="184"/>
    </location>
</feature>
<keyword evidence="3 6" id="KW-0812">Transmembrane</keyword>
<dbReference type="PANTHER" id="PTHR23513:SF6">
    <property type="entry name" value="MAJOR FACILITATOR SUPERFAMILY ASSOCIATED DOMAIN-CONTAINING PROTEIN"/>
    <property type="match status" value="1"/>
</dbReference>
<keyword evidence="4 6" id="KW-1133">Transmembrane helix</keyword>
<comment type="subcellular location">
    <subcellularLocation>
        <location evidence="1">Cell membrane</location>
        <topology evidence="1">Multi-pass membrane protein</topology>
    </subcellularLocation>
</comment>
<keyword evidence="2" id="KW-1003">Cell membrane</keyword>
<evidence type="ECO:0000256" key="3">
    <source>
        <dbReference type="ARBA" id="ARBA00022692"/>
    </source>
</evidence>
<gene>
    <name evidence="7" type="ORF">GWK48_00980</name>
</gene>
<keyword evidence="8" id="KW-1185">Reference proteome</keyword>
<feature type="transmembrane region" description="Helical" evidence="6">
    <location>
        <begin position="42"/>
        <end position="63"/>
    </location>
</feature>
<dbReference type="GO" id="GO:0022857">
    <property type="term" value="F:transmembrane transporter activity"/>
    <property type="evidence" value="ECO:0007669"/>
    <property type="project" value="InterPro"/>
</dbReference>
<proteinExistence type="predicted"/>
<protein>
    <submittedName>
        <fullName evidence="7">MFS transporter</fullName>
    </submittedName>
</protein>
<dbReference type="GeneID" id="55640476"/>
<dbReference type="InterPro" id="IPR036259">
    <property type="entry name" value="MFS_trans_sf"/>
</dbReference>
<evidence type="ECO:0000256" key="6">
    <source>
        <dbReference type="SAM" id="Phobius"/>
    </source>
</evidence>
<dbReference type="EMBL" id="CP049074">
    <property type="protein sequence ID" value="QKQ99154.1"/>
    <property type="molecule type" value="Genomic_DNA"/>
</dbReference>
<evidence type="ECO:0000256" key="2">
    <source>
        <dbReference type="ARBA" id="ARBA00022475"/>
    </source>
</evidence>
<dbReference type="PANTHER" id="PTHR23513">
    <property type="entry name" value="INTEGRAL MEMBRANE EFFLUX PROTEIN-RELATED"/>
    <property type="match status" value="1"/>
</dbReference>
<accession>A0A6N0NSJ2</accession>
<evidence type="ECO:0000313" key="8">
    <source>
        <dbReference type="Proteomes" id="UP000509301"/>
    </source>
</evidence>
<dbReference type="Proteomes" id="UP000509301">
    <property type="component" value="Chromosome"/>
</dbReference>
<dbReference type="InterPro" id="IPR011701">
    <property type="entry name" value="MFS"/>
</dbReference>